<reference evidence="1" key="1">
    <citation type="submission" date="2020-06" db="EMBL/GenBank/DDBJ databases">
        <authorList>
            <person name="Li T."/>
            <person name="Hu X."/>
            <person name="Zhang T."/>
            <person name="Song X."/>
            <person name="Zhang H."/>
            <person name="Dai N."/>
            <person name="Sheng W."/>
            <person name="Hou X."/>
            <person name="Wei L."/>
        </authorList>
    </citation>
    <scope>NUCLEOTIDE SEQUENCE</scope>
    <source>
        <strain evidence="1">KEN1</strain>
        <tissue evidence="1">Leaf</tissue>
    </source>
</reference>
<evidence type="ECO:0000313" key="1">
    <source>
        <dbReference type="EMBL" id="KAL0456672.1"/>
    </source>
</evidence>
<dbReference type="EMBL" id="JACGWN010000003">
    <property type="protein sequence ID" value="KAL0456672.1"/>
    <property type="molecule type" value="Genomic_DNA"/>
</dbReference>
<name>A0AAW2XR54_9LAMI</name>
<reference evidence="1" key="2">
    <citation type="journal article" date="2024" name="Plant">
        <title>Genomic evolution and insights into agronomic trait innovations of Sesamum species.</title>
        <authorList>
            <person name="Miao H."/>
            <person name="Wang L."/>
            <person name="Qu L."/>
            <person name="Liu H."/>
            <person name="Sun Y."/>
            <person name="Le M."/>
            <person name="Wang Q."/>
            <person name="Wei S."/>
            <person name="Zheng Y."/>
            <person name="Lin W."/>
            <person name="Duan Y."/>
            <person name="Cao H."/>
            <person name="Xiong S."/>
            <person name="Wang X."/>
            <person name="Wei L."/>
            <person name="Li C."/>
            <person name="Ma Q."/>
            <person name="Ju M."/>
            <person name="Zhao R."/>
            <person name="Li G."/>
            <person name="Mu C."/>
            <person name="Tian Q."/>
            <person name="Mei H."/>
            <person name="Zhang T."/>
            <person name="Gao T."/>
            <person name="Zhang H."/>
        </authorList>
    </citation>
    <scope>NUCLEOTIDE SEQUENCE</scope>
    <source>
        <strain evidence="1">KEN1</strain>
    </source>
</reference>
<gene>
    <name evidence="1" type="ORF">Slati_1006400</name>
</gene>
<comment type="caution">
    <text evidence="1">The sequence shown here is derived from an EMBL/GenBank/DDBJ whole genome shotgun (WGS) entry which is preliminary data.</text>
</comment>
<organism evidence="1">
    <name type="scientific">Sesamum latifolium</name>
    <dbReference type="NCBI Taxonomy" id="2727402"/>
    <lineage>
        <taxon>Eukaryota</taxon>
        <taxon>Viridiplantae</taxon>
        <taxon>Streptophyta</taxon>
        <taxon>Embryophyta</taxon>
        <taxon>Tracheophyta</taxon>
        <taxon>Spermatophyta</taxon>
        <taxon>Magnoliopsida</taxon>
        <taxon>eudicotyledons</taxon>
        <taxon>Gunneridae</taxon>
        <taxon>Pentapetalae</taxon>
        <taxon>asterids</taxon>
        <taxon>lamiids</taxon>
        <taxon>Lamiales</taxon>
        <taxon>Pedaliaceae</taxon>
        <taxon>Sesamum</taxon>
    </lineage>
</organism>
<proteinExistence type="predicted"/>
<protein>
    <submittedName>
        <fullName evidence="1">Uncharacterized protein</fullName>
    </submittedName>
</protein>
<sequence>MNFDEQDFYSDYGSGGDVVSEDEDVYFIRGGDAMGEDESDCTTFPPQSTYTILREEDVKKRANNDIAQVSTLLSVSRGLACHLLCRNNWCLNAVYDHWFADEERSDEPPPRQESGEQLCRICFEPFKIEDMVSASCGHPSALVAGRLTSLRRSTTARDA</sequence>
<dbReference type="AlphaFoldDB" id="A0AAW2XR54"/>
<accession>A0AAW2XR54</accession>